<evidence type="ECO:0000313" key="5">
    <source>
        <dbReference type="Proteomes" id="UP000033649"/>
    </source>
</evidence>
<organism evidence="4 5">
    <name type="scientific">Devosia chinhatensis</name>
    <dbReference type="NCBI Taxonomy" id="429727"/>
    <lineage>
        <taxon>Bacteria</taxon>
        <taxon>Pseudomonadati</taxon>
        <taxon>Pseudomonadota</taxon>
        <taxon>Alphaproteobacteria</taxon>
        <taxon>Hyphomicrobiales</taxon>
        <taxon>Devosiaceae</taxon>
        <taxon>Devosia</taxon>
    </lineage>
</organism>
<evidence type="ECO:0000256" key="1">
    <source>
        <dbReference type="SAM" id="MobiDB-lite"/>
    </source>
</evidence>
<dbReference type="Pfam" id="PF04069">
    <property type="entry name" value="OpuAC"/>
    <property type="match status" value="1"/>
</dbReference>
<evidence type="ECO:0000259" key="3">
    <source>
        <dbReference type="Pfam" id="PF04069"/>
    </source>
</evidence>
<dbReference type="Gene3D" id="3.40.190.100">
    <property type="entry name" value="Glycine betaine-binding periplasmic protein, domain 2"/>
    <property type="match status" value="1"/>
</dbReference>
<sequence length="346" mass="37426">MRTIFAALTGLALVLTVSPAQAQFTTLDDAQDGPQTVGQSAQPASTETPCGNQPFTIARMNWPSAMLLSEIHERILKAEFGCEVRESQADLGAALSSMASTGQPALAPELWVNRVADVWNAAIEAQMVRSAAPTYTETSFEGWFMPGYMAAGLNPAPTASALATTLAAPGPDEKIRFISCPTDWACSIINRNLIAAHGLSDRVEIIEPANRLEMDRSIGEAVNRREPFLFYYWQPNAILAQLDFVAIDMGAYDEVAARCLAGRNCADPKPSAFPPEMVVMAVADRVFLSNPVIAAYIQRATLPLAEMNRLLAELNQPGATAESVAERFVAQRRDLWGAWVTPGLPE</sequence>
<name>A0A0F5FFR3_9HYPH</name>
<feature type="chain" id="PRO_5002486309" description="ABC-type glycine betaine transport system substrate-binding domain-containing protein" evidence="2">
    <location>
        <begin position="23"/>
        <end position="346"/>
    </location>
</feature>
<dbReference type="OrthoDB" id="9786266at2"/>
<comment type="caution">
    <text evidence="4">The sequence shown here is derived from an EMBL/GenBank/DDBJ whole genome shotgun (WGS) entry which is preliminary data.</text>
</comment>
<dbReference type="STRING" id="429727.VE26_13830"/>
<keyword evidence="2" id="KW-0732">Signal</keyword>
<reference evidence="4 5" key="1">
    <citation type="submission" date="2015-03" db="EMBL/GenBank/DDBJ databases">
        <authorList>
            <person name="Hassan Y."/>
            <person name="Lepp D."/>
            <person name="Li X.-Z."/>
            <person name="Zhou T."/>
        </authorList>
    </citation>
    <scope>NUCLEOTIDE SEQUENCE [LARGE SCALE GENOMIC DNA]</scope>
    <source>
        <strain evidence="4 5">IPL18</strain>
    </source>
</reference>
<dbReference type="InterPro" id="IPR007210">
    <property type="entry name" value="ABC_Gly_betaine_transp_sub-bd"/>
</dbReference>
<dbReference type="Proteomes" id="UP000033649">
    <property type="component" value="Unassembled WGS sequence"/>
</dbReference>
<proteinExistence type="predicted"/>
<accession>A0A0F5FFR3</accession>
<evidence type="ECO:0000313" key="4">
    <source>
        <dbReference type="EMBL" id="KKB07739.1"/>
    </source>
</evidence>
<dbReference type="GO" id="GO:0022857">
    <property type="term" value="F:transmembrane transporter activity"/>
    <property type="evidence" value="ECO:0007669"/>
    <property type="project" value="InterPro"/>
</dbReference>
<evidence type="ECO:0000256" key="2">
    <source>
        <dbReference type="SAM" id="SignalP"/>
    </source>
</evidence>
<dbReference type="PATRIC" id="fig|429727.3.peg.2835"/>
<feature type="signal peptide" evidence="2">
    <location>
        <begin position="1"/>
        <end position="22"/>
    </location>
</feature>
<protein>
    <recommendedName>
        <fullName evidence="3">ABC-type glycine betaine transport system substrate-binding domain-containing protein</fullName>
    </recommendedName>
</protein>
<feature type="region of interest" description="Disordered" evidence="1">
    <location>
        <begin position="27"/>
        <end position="50"/>
    </location>
</feature>
<dbReference type="AlphaFoldDB" id="A0A0F5FFR3"/>
<dbReference type="SUPFAM" id="SSF53850">
    <property type="entry name" value="Periplasmic binding protein-like II"/>
    <property type="match status" value="1"/>
</dbReference>
<feature type="domain" description="ABC-type glycine betaine transport system substrate-binding" evidence="3">
    <location>
        <begin position="56"/>
        <end position="331"/>
    </location>
</feature>
<keyword evidence="5" id="KW-1185">Reference proteome</keyword>
<gene>
    <name evidence="4" type="ORF">VE26_13830</name>
</gene>
<dbReference type="RefSeq" id="WP_046105770.1">
    <property type="nucleotide sequence ID" value="NZ_JZEY01000061.1"/>
</dbReference>
<dbReference type="GO" id="GO:0043190">
    <property type="term" value="C:ATP-binding cassette (ABC) transporter complex"/>
    <property type="evidence" value="ECO:0007669"/>
    <property type="project" value="InterPro"/>
</dbReference>
<dbReference type="EMBL" id="JZEY01000061">
    <property type="protein sequence ID" value="KKB07739.1"/>
    <property type="molecule type" value="Genomic_DNA"/>
</dbReference>